<keyword evidence="14" id="KW-1185">Reference proteome</keyword>
<comment type="pathway">
    <text evidence="1 11">Purine metabolism; IMP biosynthesis via de novo pathway; 5-amino-1-(5-phospho-D-ribosyl)imidazole-4-carboxamide from 5-amino-1-(5-phospho-D-ribosyl)imidazole-4-carboxylate: step 2/2.</text>
</comment>
<feature type="domain" description="Adenylosuccinate lyase C-terminal" evidence="12">
    <location>
        <begin position="371"/>
        <end position="453"/>
    </location>
</feature>
<evidence type="ECO:0000256" key="2">
    <source>
        <dbReference type="ARBA" id="ARBA00004734"/>
    </source>
</evidence>
<dbReference type="InterPro" id="IPR008948">
    <property type="entry name" value="L-Aspartase-like"/>
</dbReference>
<evidence type="ECO:0000256" key="1">
    <source>
        <dbReference type="ARBA" id="ARBA00004706"/>
    </source>
</evidence>
<evidence type="ECO:0000256" key="7">
    <source>
        <dbReference type="ARBA" id="ARBA00024477"/>
    </source>
</evidence>
<evidence type="ECO:0000259" key="12">
    <source>
        <dbReference type="SMART" id="SM00998"/>
    </source>
</evidence>
<dbReference type="Gene3D" id="1.10.40.30">
    <property type="entry name" value="Fumarase/aspartase (C-terminal domain)"/>
    <property type="match status" value="1"/>
</dbReference>
<comment type="catalytic activity">
    <reaction evidence="7">
        <text>(2S)-2-[5-amino-1-(5-phospho-beta-D-ribosyl)imidazole-4-carboxamido]succinate = 5-amino-1-(5-phospho-beta-D-ribosyl)imidazole-4-carboxamide + fumarate</text>
        <dbReference type="Rhea" id="RHEA:23920"/>
        <dbReference type="ChEBI" id="CHEBI:29806"/>
        <dbReference type="ChEBI" id="CHEBI:58443"/>
        <dbReference type="ChEBI" id="CHEBI:58475"/>
        <dbReference type="EC" id="4.3.2.2"/>
    </reaction>
    <physiologicalReaction direction="left-to-right" evidence="7">
        <dbReference type="Rhea" id="RHEA:23921"/>
    </physiologicalReaction>
</comment>
<gene>
    <name evidence="13" type="primary">purB</name>
    <name evidence="13" type="ORF">GCM10023191_008420</name>
</gene>
<accession>A0ABP8PAM5</accession>
<dbReference type="PRINTS" id="PR00145">
    <property type="entry name" value="ARGSUCLYASE"/>
</dbReference>
<dbReference type="Gene3D" id="1.10.275.10">
    <property type="entry name" value="Fumarase/aspartase (N-terminal domain)"/>
    <property type="match status" value="1"/>
</dbReference>
<protein>
    <recommendedName>
        <fullName evidence="5 10">Adenylosuccinate lyase</fullName>
        <shortName evidence="11">ASL</shortName>
        <ecNumber evidence="4 10">4.3.2.2</ecNumber>
    </recommendedName>
    <alternativeName>
        <fullName evidence="8 11">Adenylosuccinase</fullName>
    </alternativeName>
</protein>
<organism evidence="13 14">
    <name type="scientific">Actinoallomurus oryzae</name>
    <dbReference type="NCBI Taxonomy" id="502180"/>
    <lineage>
        <taxon>Bacteria</taxon>
        <taxon>Bacillati</taxon>
        <taxon>Actinomycetota</taxon>
        <taxon>Actinomycetes</taxon>
        <taxon>Streptosporangiales</taxon>
        <taxon>Thermomonosporaceae</taxon>
        <taxon>Actinoallomurus</taxon>
    </lineage>
</organism>
<dbReference type="InterPro" id="IPR020557">
    <property type="entry name" value="Fumarate_lyase_CS"/>
</dbReference>
<dbReference type="InterPro" id="IPR000362">
    <property type="entry name" value="Fumarate_lyase_fam"/>
</dbReference>
<dbReference type="PRINTS" id="PR00149">
    <property type="entry name" value="FUMRATELYASE"/>
</dbReference>
<dbReference type="Pfam" id="PF00206">
    <property type="entry name" value="Lyase_1"/>
    <property type="match status" value="1"/>
</dbReference>
<comment type="similarity">
    <text evidence="3 11">Belongs to the lyase 1 family. Adenylosuccinate lyase subfamily.</text>
</comment>
<dbReference type="InterPro" id="IPR024083">
    <property type="entry name" value="Fumarase/histidase_N"/>
</dbReference>
<sequence>MAFWLTALTGSRVGPGRLWIVIERYTLPEMGRVWSDAHKYELWCKVETLVLEAHAKAGTVPADAVEPVRSAPPPAPERVAEIEATTQHDVIAFLSAWADNTTPREAAAYVHFGMTSSDLLDTALALQLTEATDLLLAKADALVAALRDHALEHRDTLRVGRTHGIHGEPDVWGHRVADFAFAMARSRDRLRRAREAVGLCAISGAVGTYSNIDPEVERYVAEALGLRPADVSTQVVMRDGISEWTSALAIMATVCEAIALEVRHGQRTEVRELWEPFGRGQKGSSAMPHKKNPIMSERLAGMARIVRAQVNPVMEGIPLWHERDISHSSTERIALPDASIALDYMLNLTQRLVTGLVVDRERMRANLDSTGGLIYTSTVLLELVNAGMSRDDEAYPLVQRAAMETWETGVPFRETLRRHASDAGQTLDEARLDEVCRPERYVERLSGMFERLAALT</sequence>
<dbReference type="SUPFAM" id="SSF48557">
    <property type="entry name" value="L-aspartase-like"/>
    <property type="match status" value="1"/>
</dbReference>
<evidence type="ECO:0000256" key="11">
    <source>
        <dbReference type="RuleBase" id="RU361172"/>
    </source>
</evidence>
<dbReference type="PANTHER" id="PTHR43172">
    <property type="entry name" value="ADENYLOSUCCINATE LYASE"/>
    <property type="match status" value="1"/>
</dbReference>
<name>A0ABP8PAM5_9ACTN</name>
<dbReference type="SMART" id="SM00998">
    <property type="entry name" value="ADSL_C"/>
    <property type="match status" value="1"/>
</dbReference>
<evidence type="ECO:0000256" key="8">
    <source>
        <dbReference type="ARBA" id="ARBA00030717"/>
    </source>
</evidence>
<evidence type="ECO:0000256" key="3">
    <source>
        <dbReference type="ARBA" id="ARBA00008273"/>
    </source>
</evidence>
<keyword evidence="6 11" id="KW-0456">Lyase</keyword>
<dbReference type="Proteomes" id="UP001500503">
    <property type="component" value="Unassembled WGS sequence"/>
</dbReference>
<comment type="caution">
    <text evidence="13">The sequence shown here is derived from an EMBL/GenBank/DDBJ whole genome shotgun (WGS) entry which is preliminary data.</text>
</comment>
<keyword evidence="11" id="KW-0658">Purine biosynthesis</keyword>
<evidence type="ECO:0000256" key="10">
    <source>
        <dbReference type="NCBIfam" id="TIGR00928"/>
    </source>
</evidence>
<dbReference type="NCBIfam" id="TIGR00928">
    <property type="entry name" value="purB"/>
    <property type="match status" value="1"/>
</dbReference>
<dbReference type="Gene3D" id="1.20.200.10">
    <property type="entry name" value="Fumarase/aspartase (Central domain)"/>
    <property type="match status" value="1"/>
</dbReference>
<comment type="pathway">
    <text evidence="2 11">Purine metabolism; AMP biosynthesis via de novo pathway; AMP from IMP: step 2/2.</text>
</comment>
<evidence type="ECO:0000313" key="13">
    <source>
        <dbReference type="EMBL" id="GAA4484780.1"/>
    </source>
</evidence>
<dbReference type="InterPro" id="IPR022761">
    <property type="entry name" value="Fumarate_lyase_N"/>
</dbReference>
<dbReference type="PANTHER" id="PTHR43172:SF1">
    <property type="entry name" value="ADENYLOSUCCINATE LYASE"/>
    <property type="match status" value="1"/>
</dbReference>
<comment type="catalytic activity">
    <reaction evidence="9">
        <text>N(6)-(1,2-dicarboxyethyl)-AMP = fumarate + AMP</text>
        <dbReference type="Rhea" id="RHEA:16853"/>
        <dbReference type="ChEBI" id="CHEBI:29806"/>
        <dbReference type="ChEBI" id="CHEBI:57567"/>
        <dbReference type="ChEBI" id="CHEBI:456215"/>
        <dbReference type="EC" id="4.3.2.2"/>
    </reaction>
    <physiologicalReaction direction="left-to-right" evidence="9">
        <dbReference type="Rhea" id="RHEA:16854"/>
    </physiologicalReaction>
</comment>
<proteinExistence type="inferred from homology"/>
<dbReference type="EMBL" id="BAABHF010000009">
    <property type="protein sequence ID" value="GAA4484780.1"/>
    <property type="molecule type" value="Genomic_DNA"/>
</dbReference>
<reference evidence="14" key="1">
    <citation type="journal article" date="2019" name="Int. J. Syst. Evol. Microbiol.">
        <title>The Global Catalogue of Microorganisms (GCM) 10K type strain sequencing project: providing services to taxonomists for standard genome sequencing and annotation.</title>
        <authorList>
            <consortium name="The Broad Institute Genomics Platform"/>
            <consortium name="The Broad Institute Genome Sequencing Center for Infectious Disease"/>
            <person name="Wu L."/>
            <person name="Ma J."/>
        </authorList>
    </citation>
    <scope>NUCLEOTIDE SEQUENCE [LARGE SCALE GENOMIC DNA]</scope>
    <source>
        <strain evidence="14">JCM 17933</strain>
    </source>
</reference>
<evidence type="ECO:0000256" key="4">
    <source>
        <dbReference type="ARBA" id="ARBA00012339"/>
    </source>
</evidence>
<dbReference type="EC" id="4.3.2.2" evidence="4 10"/>
<evidence type="ECO:0000256" key="5">
    <source>
        <dbReference type="ARBA" id="ARBA00017058"/>
    </source>
</evidence>
<dbReference type="Pfam" id="PF10397">
    <property type="entry name" value="ADSL_C"/>
    <property type="match status" value="1"/>
</dbReference>
<evidence type="ECO:0000256" key="9">
    <source>
        <dbReference type="ARBA" id="ARBA00049115"/>
    </source>
</evidence>
<dbReference type="PROSITE" id="PS00163">
    <property type="entry name" value="FUMARATE_LYASES"/>
    <property type="match status" value="1"/>
</dbReference>
<evidence type="ECO:0000313" key="14">
    <source>
        <dbReference type="Proteomes" id="UP001500503"/>
    </source>
</evidence>
<evidence type="ECO:0000256" key="6">
    <source>
        <dbReference type="ARBA" id="ARBA00023239"/>
    </source>
</evidence>
<dbReference type="CDD" id="cd01360">
    <property type="entry name" value="Adenylsuccinate_lyase_1"/>
    <property type="match status" value="1"/>
</dbReference>
<dbReference type="InterPro" id="IPR004769">
    <property type="entry name" value="Pur_lyase"/>
</dbReference>
<dbReference type="GO" id="GO:0016829">
    <property type="term" value="F:lyase activity"/>
    <property type="evidence" value="ECO:0007669"/>
    <property type="project" value="UniProtKB-KW"/>
</dbReference>
<dbReference type="InterPro" id="IPR019468">
    <property type="entry name" value="AdenyloSucc_lyase_C"/>
</dbReference>